<protein>
    <recommendedName>
        <fullName evidence="9">Gustatory receptor</fullName>
    </recommendedName>
</protein>
<keyword evidence="4 6" id="KW-0472">Membrane</keyword>
<gene>
    <name evidence="7" type="ORF">SNE40_003624</name>
</gene>
<comment type="caution">
    <text evidence="7">The sequence shown here is derived from an EMBL/GenBank/DDBJ whole genome shotgun (WGS) entry which is preliminary data.</text>
</comment>
<dbReference type="AlphaFoldDB" id="A0AAN8K891"/>
<dbReference type="PANTHER" id="PTHR21421">
    <property type="entry name" value="GUSTATORY RECEPTOR"/>
    <property type="match status" value="1"/>
</dbReference>
<feature type="transmembrane region" description="Helical" evidence="6">
    <location>
        <begin position="70"/>
        <end position="94"/>
    </location>
</feature>
<evidence type="ECO:0000256" key="3">
    <source>
        <dbReference type="ARBA" id="ARBA00022989"/>
    </source>
</evidence>
<reference evidence="7 8" key="1">
    <citation type="submission" date="2024-01" db="EMBL/GenBank/DDBJ databases">
        <title>The genome of the rayed Mediterranean limpet Patella caerulea (Linnaeus, 1758).</title>
        <authorList>
            <person name="Anh-Thu Weber A."/>
            <person name="Halstead-Nussloch G."/>
        </authorList>
    </citation>
    <scope>NUCLEOTIDE SEQUENCE [LARGE SCALE GENOMIC DNA]</scope>
    <source>
        <strain evidence="7">AATW-2023a</strain>
        <tissue evidence="7">Whole specimen</tissue>
    </source>
</reference>
<evidence type="ECO:0000256" key="2">
    <source>
        <dbReference type="ARBA" id="ARBA00022692"/>
    </source>
</evidence>
<keyword evidence="3 6" id="KW-1133">Transmembrane helix</keyword>
<dbReference type="GO" id="GO:0051606">
    <property type="term" value="P:detection of stimulus"/>
    <property type="evidence" value="ECO:0007669"/>
    <property type="project" value="UniProtKB-ARBA"/>
</dbReference>
<evidence type="ECO:0000313" key="8">
    <source>
        <dbReference type="Proteomes" id="UP001347796"/>
    </source>
</evidence>
<dbReference type="Pfam" id="PF08395">
    <property type="entry name" value="7tm_7"/>
    <property type="match status" value="1"/>
</dbReference>
<evidence type="ECO:0000256" key="4">
    <source>
        <dbReference type="ARBA" id="ARBA00023136"/>
    </source>
</evidence>
<feature type="transmembrane region" description="Helical" evidence="6">
    <location>
        <begin position="36"/>
        <end position="58"/>
    </location>
</feature>
<evidence type="ECO:0000256" key="5">
    <source>
        <dbReference type="ARBA" id="ARBA00023170"/>
    </source>
</evidence>
<dbReference type="EMBL" id="JAZGQO010000002">
    <property type="protein sequence ID" value="KAK6192082.1"/>
    <property type="molecule type" value="Genomic_DNA"/>
</dbReference>
<feature type="transmembrane region" description="Helical" evidence="6">
    <location>
        <begin position="127"/>
        <end position="149"/>
    </location>
</feature>
<dbReference type="GO" id="GO:0050909">
    <property type="term" value="P:sensory perception of taste"/>
    <property type="evidence" value="ECO:0007669"/>
    <property type="project" value="InterPro"/>
</dbReference>
<keyword evidence="5" id="KW-0675">Receptor</keyword>
<evidence type="ECO:0000256" key="1">
    <source>
        <dbReference type="ARBA" id="ARBA00004141"/>
    </source>
</evidence>
<accession>A0AAN8K891</accession>
<feature type="transmembrane region" description="Helical" evidence="6">
    <location>
        <begin position="258"/>
        <end position="277"/>
    </location>
</feature>
<evidence type="ECO:0000256" key="6">
    <source>
        <dbReference type="SAM" id="Phobius"/>
    </source>
</evidence>
<organism evidence="7 8">
    <name type="scientific">Patella caerulea</name>
    <name type="common">Rayed Mediterranean limpet</name>
    <dbReference type="NCBI Taxonomy" id="87958"/>
    <lineage>
        <taxon>Eukaryota</taxon>
        <taxon>Metazoa</taxon>
        <taxon>Spiralia</taxon>
        <taxon>Lophotrochozoa</taxon>
        <taxon>Mollusca</taxon>
        <taxon>Gastropoda</taxon>
        <taxon>Patellogastropoda</taxon>
        <taxon>Patelloidea</taxon>
        <taxon>Patellidae</taxon>
        <taxon>Patella</taxon>
    </lineage>
</organism>
<proteinExistence type="predicted"/>
<comment type="subcellular location">
    <subcellularLocation>
        <location evidence="1">Membrane</location>
        <topology evidence="1">Multi-pass membrane protein</topology>
    </subcellularLocation>
</comment>
<dbReference type="PANTHER" id="PTHR21421:SF29">
    <property type="entry name" value="GUSTATORY RECEPTOR 5A FOR TREHALOSE-RELATED"/>
    <property type="match status" value="1"/>
</dbReference>
<evidence type="ECO:0008006" key="9">
    <source>
        <dbReference type="Google" id="ProtNLM"/>
    </source>
</evidence>
<evidence type="ECO:0000313" key="7">
    <source>
        <dbReference type="EMBL" id="KAK6192082.1"/>
    </source>
</evidence>
<feature type="transmembrane region" description="Helical" evidence="6">
    <location>
        <begin position="289"/>
        <end position="313"/>
    </location>
</feature>
<dbReference type="GO" id="GO:0016020">
    <property type="term" value="C:membrane"/>
    <property type="evidence" value="ECO:0007669"/>
    <property type="project" value="UniProtKB-SubCell"/>
</dbReference>
<keyword evidence="2 6" id="KW-0812">Transmembrane</keyword>
<keyword evidence="8" id="KW-1185">Reference proteome</keyword>
<dbReference type="Proteomes" id="UP001347796">
    <property type="component" value="Unassembled WGS sequence"/>
</dbReference>
<dbReference type="InterPro" id="IPR013604">
    <property type="entry name" value="7TM_chemorcpt"/>
</dbReference>
<sequence>MEAKILFRRYILYTKWLGLCRPTIQSFDKWGTLKLVLSYVWFLIIHGIIWFYPIKFIVLLFNEGGNPERIIPLLAIISCFLGFAYAFSSVYFALTKHFEDFCKILDVHQQRFGILNKTTFIKRIDRLIPYFAMSFALLTSALLTAFVLHSKEDMASIAYPFDFSNLKNVVSVAVITALNEFVVMNHSILLEGLFYDMSVLFISEFAQQTKNVQNCINKFANAEVKNVTKFESSIEILRQQYISLVECFDHSNKILCHYLFGSYAAVIPGYCFMLYGITRDVLTAGETMYIAFVSLSHIALITMFTAMGAILSIKAHAPLDALMKIDLLSVTDKTVHSVNLFVSRLTGPTIGYRVYELFTLDTNTILAVIGTLLTYTVVMLQFSGSSNINNCSLNITVN</sequence>
<dbReference type="GO" id="GO:0038023">
    <property type="term" value="F:signaling receptor activity"/>
    <property type="evidence" value="ECO:0007669"/>
    <property type="project" value="UniProtKB-ARBA"/>
</dbReference>
<name>A0AAN8K891_PATCE</name>